<dbReference type="SUPFAM" id="SSF52540">
    <property type="entry name" value="P-loop containing nucleoside triphosphate hydrolases"/>
    <property type="match status" value="1"/>
</dbReference>
<keyword evidence="2 3" id="KW-0808">Transferase</keyword>
<dbReference type="GeneID" id="107125744"/>
<dbReference type="Gene3D" id="3.40.50.300">
    <property type="entry name" value="P-loop containing nucleotide triphosphate hydrolases"/>
    <property type="match status" value="1"/>
</dbReference>
<evidence type="ECO:0000256" key="3">
    <source>
        <dbReference type="RuleBase" id="RU361155"/>
    </source>
</evidence>
<accession>A0ABM1LFE7</accession>
<dbReference type="InterPro" id="IPR027417">
    <property type="entry name" value="P-loop_NTPase"/>
</dbReference>
<reference evidence="6" key="1">
    <citation type="submission" date="2025-08" db="UniProtKB">
        <authorList>
            <consortium name="RefSeq"/>
        </authorList>
    </citation>
    <scope>IDENTIFICATION</scope>
</reference>
<evidence type="ECO:0000256" key="2">
    <source>
        <dbReference type="ARBA" id="ARBA00022679"/>
    </source>
</evidence>
<dbReference type="Proteomes" id="UP000694871">
    <property type="component" value="Unplaced"/>
</dbReference>
<feature type="domain" description="Sulfotransferase" evidence="4">
    <location>
        <begin position="56"/>
        <end position="293"/>
    </location>
</feature>
<gene>
    <name evidence="6" type="primary">LOC107125744</name>
</gene>
<sequence>MANQRSAIAQYFDGILAASKEKENDELLMTFKGVLYPGGLCSPETFEALEALEARKDDVLIVAYPKCGTNWMLHILNEMVAATQDNKDLPPLPGRFQMLEFGPPEKVHNLKNDPSPRVFVTHLLHDNLPKSFFEKKTKILVVFRNPKDAAVSYFHFYNKNPLLPNITSWDEFFQKFMSGEVCFKSYFDHALVWDKHIDDENIKIITFEDMKENLYEGVKQIAEFYEFSLPDETIQSITEKATFQEMSNKSSETHGSFAPVLFRKGAVGDWKTLFTEAQSKEMDAKFEECLAGTKLGAMLKYDKHCTF</sequence>
<dbReference type="Pfam" id="PF00685">
    <property type="entry name" value="Sulfotransfer_1"/>
    <property type="match status" value="1"/>
</dbReference>
<evidence type="ECO:0000259" key="4">
    <source>
        <dbReference type="Pfam" id="PF00685"/>
    </source>
</evidence>
<dbReference type="InterPro" id="IPR000863">
    <property type="entry name" value="Sulfotransferase_dom"/>
</dbReference>
<evidence type="ECO:0000313" key="6">
    <source>
        <dbReference type="RefSeq" id="XP_015284684.1"/>
    </source>
</evidence>
<comment type="similarity">
    <text evidence="1 3">Belongs to the sulfotransferase 1 family.</text>
</comment>
<proteinExistence type="inferred from homology"/>
<evidence type="ECO:0000313" key="5">
    <source>
        <dbReference type="Proteomes" id="UP000694871"/>
    </source>
</evidence>
<evidence type="ECO:0000256" key="1">
    <source>
        <dbReference type="ARBA" id="ARBA00005771"/>
    </source>
</evidence>
<organism evidence="5 6">
    <name type="scientific">Gekko japonicus</name>
    <name type="common">Schlegel's Japanese gecko</name>
    <dbReference type="NCBI Taxonomy" id="146911"/>
    <lineage>
        <taxon>Eukaryota</taxon>
        <taxon>Metazoa</taxon>
        <taxon>Chordata</taxon>
        <taxon>Craniata</taxon>
        <taxon>Vertebrata</taxon>
        <taxon>Euteleostomi</taxon>
        <taxon>Lepidosauria</taxon>
        <taxon>Squamata</taxon>
        <taxon>Bifurcata</taxon>
        <taxon>Gekkota</taxon>
        <taxon>Gekkonidae</taxon>
        <taxon>Gekkoninae</taxon>
        <taxon>Gekko</taxon>
    </lineage>
</organism>
<name>A0ABM1LFE7_GEKJA</name>
<protein>
    <recommendedName>
        <fullName evidence="3">Sulfotransferase</fullName>
        <ecNumber evidence="3">2.8.2.-</ecNumber>
    </recommendedName>
</protein>
<dbReference type="EC" id="2.8.2.-" evidence="3"/>
<keyword evidence="5" id="KW-1185">Reference proteome</keyword>
<dbReference type="PANTHER" id="PTHR11783">
    <property type="entry name" value="SULFOTRANSFERASE SULT"/>
    <property type="match status" value="1"/>
</dbReference>
<dbReference type="RefSeq" id="XP_015284684.1">
    <property type="nucleotide sequence ID" value="XM_015429198.1"/>
</dbReference>